<dbReference type="Proteomes" id="UP000638014">
    <property type="component" value="Unassembled WGS sequence"/>
</dbReference>
<keyword evidence="4 6" id="KW-1133">Transmembrane helix</keyword>
<evidence type="ECO:0000256" key="1">
    <source>
        <dbReference type="ARBA" id="ARBA00004651"/>
    </source>
</evidence>
<evidence type="ECO:0000256" key="6">
    <source>
        <dbReference type="SAM" id="Phobius"/>
    </source>
</evidence>
<feature type="transmembrane region" description="Helical" evidence="6">
    <location>
        <begin position="366"/>
        <end position="386"/>
    </location>
</feature>
<dbReference type="GO" id="GO:0005886">
    <property type="term" value="C:plasma membrane"/>
    <property type="evidence" value="ECO:0007669"/>
    <property type="project" value="UniProtKB-SubCell"/>
</dbReference>
<dbReference type="AlphaFoldDB" id="A0A8J6QLF8"/>
<evidence type="ECO:0000259" key="7">
    <source>
        <dbReference type="Pfam" id="PF02687"/>
    </source>
</evidence>
<evidence type="ECO:0000256" key="2">
    <source>
        <dbReference type="ARBA" id="ARBA00022475"/>
    </source>
</evidence>
<feature type="domain" description="ABC3 transporter permease C-terminal" evidence="7">
    <location>
        <begin position="266"/>
        <end position="380"/>
    </location>
</feature>
<feature type="transmembrane region" description="Helical" evidence="6">
    <location>
        <begin position="712"/>
        <end position="733"/>
    </location>
</feature>
<feature type="transmembrane region" description="Helical" evidence="6">
    <location>
        <begin position="306"/>
        <end position="328"/>
    </location>
</feature>
<dbReference type="InterPro" id="IPR003838">
    <property type="entry name" value="ABC3_permease_C"/>
</dbReference>
<feature type="transmembrane region" description="Helical" evidence="6">
    <location>
        <begin position="263"/>
        <end position="286"/>
    </location>
</feature>
<dbReference type="EMBL" id="JACXAF010000018">
    <property type="protein sequence ID" value="MBD1390476.1"/>
    <property type="molecule type" value="Genomic_DNA"/>
</dbReference>
<evidence type="ECO:0000256" key="5">
    <source>
        <dbReference type="ARBA" id="ARBA00023136"/>
    </source>
</evidence>
<keyword evidence="2" id="KW-1003">Cell membrane</keyword>
<feature type="transmembrane region" description="Helical" evidence="6">
    <location>
        <begin position="804"/>
        <end position="822"/>
    </location>
</feature>
<comment type="caution">
    <text evidence="8">The sequence shown here is derived from an EMBL/GenBank/DDBJ whole genome shotgun (WGS) entry which is preliminary data.</text>
</comment>
<proteinExistence type="predicted"/>
<keyword evidence="5 6" id="KW-0472">Membrane</keyword>
<reference evidence="8" key="1">
    <citation type="submission" date="2020-09" db="EMBL/GenBank/DDBJ databases">
        <title>A novel bacterium of genus Neiella, isolated from South China Sea.</title>
        <authorList>
            <person name="Huang H."/>
            <person name="Mo K."/>
            <person name="Hu Y."/>
        </authorList>
    </citation>
    <scope>NUCLEOTIDE SEQUENCE</scope>
    <source>
        <strain evidence="8">HB171785</strain>
    </source>
</reference>
<accession>A0A8J6QLF8</accession>
<feature type="transmembrane region" description="Helical" evidence="6">
    <location>
        <begin position="433"/>
        <end position="453"/>
    </location>
</feature>
<name>A0A8J6QLF8_9GAMM</name>
<organism evidence="8 9">
    <name type="scientific">Neiella litorisoli</name>
    <dbReference type="NCBI Taxonomy" id="2771431"/>
    <lineage>
        <taxon>Bacteria</taxon>
        <taxon>Pseudomonadati</taxon>
        <taxon>Pseudomonadota</taxon>
        <taxon>Gammaproteobacteria</taxon>
        <taxon>Alteromonadales</taxon>
        <taxon>Echinimonadaceae</taxon>
        <taxon>Neiella</taxon>
    </lineage>
</organism>
<feature type="domain" description="ABC3 transporter permease C-terminal" evidence="7">
    <location>
        <begin position="715"/>
        <end position="830"/>
    </location>
</feature>
<sequence length="841" mass="92136">MTKPSATMPAVMTVSHALAGHYRRHPLQALFLFTGIVIATVLLVATQLINAQAQASYAKGTQLFEQNPIGYLVAAQGQRQFSMASYVALRRQGFDQLLPVLHHNFQSQHHGIIAVMGIDWLSLPATPQASANGNSQVKPIAPADLTLEDFLLPPYRLMMAPARMTQLALSADQTIALTNTTSSLPPVIPAPDNSGVGHQALMDLQALQAISNRQGMLSAIWVLPMSEQRLAQLQQQLPPDLRFRPAAEPLSQAALAESLHLNLAAMGLLSFVVGLFLAFNAIQFSYTDRQPLLRRLRLSGTSQRQLYQALSIELLLFVLVGSAVGYWLGAWLATLLLPGLGQTLAQLYGVYISYPNKVIADLPLMPLLMTSLAALLAAIVPMRQIVQQPLLNRYRQQIAQHQARNRDRQLLLVALACLLVAVALSLWANSLWHGLACLALVLLGGALALPAALRASLSIVQRLVPANRPLLQWLIADSRWLLGPAAISLMAMTLALVANSGLNTMIGSFRAATLDWLEQRLAAPIYLSVADGQRQLGDWLSQHAPQVAIAERHTLRHGQLAHIEIASLPPMAAFRNSIELIEQVADAPQQFAQGQGIYISERHQRLDGGELDQQVWLCDGLPNVPVLGVYHDYGNPRSQWLLDEKLLRQCWPQHIAQSTALLAAEGAEVDWPQVMTALSDSGLIRPEQIIDQQQIKKMAMAVFDQTFTVTEALNGLTLLVAGIGIFCATSAIHHHRVQQQAQLAAMGVSQSQRLLMILSQWSLLALLSMIIVWPFGTLLAWVLASLVTPLAFGWSFSTELVWQHYPVLAVLALACVVVATLWPSWRLHRVSIASLLKEVDE</sequence>
<dbReference type="PANTHER" id="PTHR30287">
    <property type="entry name" value="MEMBRANE COMPONENT OF PREDICTED ABC SUPERFAMILY METABOLITE UPTAKE TRANSPORTER"/>
    <property type="match status" value="1"/>
</dbReference>
<comment type="subcellular location">
    <subcellularLocation>
        <location evidence="1">Cell membrane</location>
        <topology evidence="1">Multi-pass membrane protein</topology>
    </subcellularLocation>
</comment>
<protein>
    <submittedName>
        <fullName evidence="8">ABC transporter permease</fullName>
    </submittedName>
</protein>
<dbReference type="PANTHER" id="PTHR30287:SF2">
    <property type="entry name" value="BLL1001 PROTEIN"/>
    <property type="match status" value="1"/>
</dbReference>
<keyword evidence="3 6" id="KW-0812">Transmembrane</keyword>
<keyword evidence="9" id="KW-1185">Reference proteome</keyword>
<evidence type="ECO:0000256" key="3">
    <source>
        <dbReference type="ARBA" id="ARBA00022692"/>
    </source>
</evidence>
<feature type="transmembrane region" description="Helical" evidence="6">
    <location>
        <begin position="29"/>
        <end position="49"/>
    </location>
</feature>
<evidence type="ECO:0000256" key="4">
    <source>
        <dbReference type="ARBA" id="ARBA00022989"/>
    </source>
</evidence>
<feature type="transmembrane region" description="Helical" evidence="6">
    <location>
        <begin position="480"/>
        <end position="498"/>
    </location>
</feature>
<dbReference type="Pfam" id="PF02687">
    <property type="entry name" value="FtsX"/>
    <property type="match status" value="2"/>
</dbReference>
<feature type="transmembrane region" description="Helical" evidence="6">
    <location>
        <begin position="410"/>
        <end position="427"/>
    </location>
</feature>
<dbReference type="RefSeq" id="WP_191145542.1">
    <property type="nucleotide sequence ID" value="NZ_JACXAF010000018.1"/>
</dbReference>
<gene>
    <name evidence="8" type="ORF">IC617_13625</name>
</gene>
<dbReference type="InterPro" id="IPR038766">
    <property type="entry name" value="Membrane_comp_ABC_pdt"/>
</dbReference>
<evidence type="ECO:0000313" key="9">
    <source>
        <dbReference type="Proteomes" id="UP000638014"/>
    </source>
</evidence>
<feature type="transmembrane region" description="Helical" evidence="6">
    <location>
        <begin position="754"/>
        <end position="784"/>
    </location>
</feature>
<evidence type="ECO:0000313" key="8">
    <source>
        <dbReference type="EMBL" id="MBD1390476.1"/>
    </source>
</evidence>